<gene>
    <name evidence="1" type="ORF">MNBD_GAMMA11-200</name>
</gene>
<evidence type="ECO:0000313" key="1">
    <source>
        <dbReference type="EMBL" id="VAW63052.1"/>
    </source>
</evidence>
<sequence length="120" mass="14088">MSNHYHVVLHVNKPQADAWDMDEIINRWHMLYKGNVLSQRYLKGESLGKAELDTLSEKAELWRKQLMDISWFMRFVNESSHDRQMLKIAAQVDSGVGFCSCKTDIPYILYIKAGLNHRLY</sequence>
<proteinExistence type="predicted"/>
<name>A0A3B0XI18_9ZZZZ</name>
<organism evidence="1">
    <name type="scientific">hydrothermal vent metagenome</name>
    <dbReference type="NCBI Taxonomy" id="652676"/>
    <lineage>
        <taxon>unclassified sequences</taxon>
        <taxon>metagenomes</taxon>
        <taxon>ecological metagenomes</taxon>
    </lineage>
</organism>
<accession>A0A3B0XI18</accession>
<protein>
    <submittedName>
        <fullName evidence="1">Transposase and inactivated derivatives</fullName>
    </submittedName>
</protein>
<dbReference type="EMBL" id="UOFG01000191">
    <property type="protein sequence ID" value="VAW63052.1"/>
    <property type="molecule type" value="Genomic_DNA"/>
</dbReference>
<dbReference type="AlphaFoldDB" id="A0A3B0XI18"/>
<reference evidence="1" key="1">
    <citation type="submission" date="2018-06" db="EMBL/GenBank/DDBJ databases">
        <authorList>
            <person name="Zhirakovskaya E."/>
        </authorList>
    </citation>
    <scope>NUCLEOTIDE SEQUENCE</scope>
</reference>